<evidence type="ECO:0000313" key="1">
    <source>
        <dbReference type="EMBL" id="PNM58136.1"/>
    </source>
</evidence>
<proteinExistence type="predicted"/>
<comment type="caution">
    <text evidence="1">The sequence shown here is derived from an EMBL/GenBank/DDBJ whole genome shotgun (WGS) entry which is preliminary data.</text>
</comment>
<dbReference type="Proteomes" id="UP000053748">
    <property type="component" value="Unassembled WGS sequence"/>
</dbReference>
<gene>
    <name evidence="1" type="ORF">AL544_019825</name>
</gene>
<protein>
    <submittedName>
        <fullName evidence="1">Uncharacterized protein</fullName>
    </submittedName>
</protein>
<dbReference type="EMBL" id="LOSJ02000002">
    <property type="protein sequence ID" value="PNM58136.1"/>
    <property type="molecule type" value="Genomic_DNA"/>
</dbReference>
<organism evidence="1 2">
    <name type="scientific">Vibrio mimicus</name>
    <dbReference type="NCBI Taxonomy" id="674"/>
    <lineage>
        <taxon>Bacteria</taxon>
        <taxon>Pseudomonadati</taxon>
        <taxon>Pseudomonadota</taxon>
        <taxon>Gammaproteobacteria</taxon>
        <taxon>Vibrionales</taxon>
        <taxon>Vibrionaceae</taxon>
        <taxon>Vibrio</taxon>
    </lineage>
</organism>
<name>A0A2J9V2Z9_VIBMI</name>
<evidence type="ECO:0000313" key="2">
    <source>
        <dbReference type="Proteomes" id="UP000053748"/>
    </source>
</evidence>
<dbReference type="AlphaFoldDB" id="A0A2J9V2Z9"/>
<sequence length="67" mass="7445">MSVSKFNRSALVVKVKLLFEGSKSSFCMRRRNASQSQIDFAGFTAFIACDSKYQLDLDSSGQNLRSA</sequence>
<keyword evidence="2" id="KW-1185">Reference proteome</keyword>
<reference evidence="1" key="1">
    <citation type="submission" date="2017-12" db="EMBL/GenBank/DDBJ databases">
        <title>FDA dAtabase for Regulatory Grade micrObial Sequences (FDA-ARGOS): Supporting development and validation of Infectious Disease Dx tests.</title>
        <authorList>
            <person name="Hoffmann M."/>
            <person name="Allard M."/>
            <person name="Evans P."/>
            <person name="Brown E."/>
            <person name="Tallon L.J."/>
            <person name="Sadzewicz L."/>
            <person name="Sengamalay N."/>
            <person name="Ott S."/>
            <person name="Godinez A."/>
            <person name="Nagaraj S."/>
            <person name="Vavikolanu K."/>
            <person name="Aluvathingal J."/>
            <person name="Nadendla S."/>
            <person name="Hobson J."/>
            <person name="Sichtig H."/>
        </authorList>
    </citation>
    <scope>NUCLEOTIDE SEQUENCE [LARGE SCALE GENOMIC DNA]</scope>
    <source>
        <strain evidence="1">FDAARGOS_113</strain>
    </source>
</reference>
<accession>A0A2J9V2Z9</accession>